<name>D1P3A0_9GAMM</name>
<dbReference type="Proteomes" id="UP000005512">
    <property type="component" value="Unassembled WGS sequence"/>
</dbReference>
<keyword evidence="2" id="KW-1185">Reference proteome</keyword>
<comment type="caution">
    <text evidence="1">The sequence shown here is derived from an EMBL/GenBank/DDBJ whole genome shotgun (WGS) entry which is preliminary data.</text>
</comment>
<sequence length="71" mass="8365">MNTPKKYHDDDLLSIQEVCVLIGGISPKTLADWNNNHKHRKILAPICFTEKVVRYEYKNVKAFIEKCRKVY</sequence>
<dbReference type="AlphaFoldDB" id="D1P3A0"/>
<evidence type="ECO:0000313" key="1">
    <source>
        <dbReference type="EMBL" id="EFB72016.1"/>
    </source>
</evidence>
<proteinExistence type="predicted"/>
<accession>D1P3A0</accession>
<gene>
    <name evidence="1" type="ORF">PROVRUST_06770</name>
</gene>
<protein>
    <submittedName>
        <fullName evidence="1">Uncharacterized protein</fullName>
    </submittedName>
</protein>
<dbReference type="HOGENOM" id="CLU_187673_0_0_6"/>
<organism evidence="1 2">
    <name type="scientific">Providencia rustigianii DSM 4541</name>
    <dbReference type="NCBI Taxonomy" id="500637"/>
    <lineage>
        <taxon>Bacteria</taxon>
        <taxon>Pseudomonadati</taxon>
        <taxon>Pseudomonadota</taxon>
        <taxon>Gammaproteobacteria</taxon>
        <taxon>Enterobacterales</taxon>
        <taxon>Morganellaceae</taxon>
        <taxon>Providencia</taxon>
    </lineage>
</organism>
<reference evidence="1" key="1">
    <citation type="submission" date="2009-12" db="EMBL/GenBank/DDBJ databases">
        <authorList>
            <person name="Weinstock G."/>
            <person name="Sodergren E."/>
            <person name="Clifton S."/>
            <person name="Fulton L."/>
            <person name="Fulton B."/>
            <person name="Courtney L."/>
            <person name="Fronick C."/>
            <person name="Harrison M."/>
            <person name="Strong C."/>
            <person name="Farmer C."/>
            <person name="Delahaunty K."/>
            <person name="Markovic C."/>
            <person name="Hall O."/>
            <person name="Minx P."/>
            <person name="Tomlinson C."/>
            <person name="Mitreva M."/>
            <person name="Nelson J."/>
            <person name="Hou S."/>
            <person name="Wollam A."/>
            <person name="Pepin K.H."/>
            <person name="Johnson M."/>
            <person name="Bhonagiri V."/>
            <person name="Nash W.E."/>
            <person name="Warren W."/>
            <person name="Chinwalla A."/>
            <person name="Mardis E.R."/>
            <person name="Wilson R.K."/>
        </authorList>
    </citation>
    <scope>NUCLEOTIDE SEQUENCE [LARGE SCALE GENOMIC DNA]</scope>
    <source>
        <strain evidence="1">DSM 4541</strain>
    </source>
</reference>
<dbReference type="STRING" id="500637.PROVRUST_06770"/>
<evidence type="ECO:0000313" key="2">
    <source>
        <dbReference type="Proteomes" id="UP000005512"/>
    </source>
</evidence>
<dbReference type="EMBL" id="ABXV02000027">
    <property type="protein sequence ID" value="EFB72016.1"/>
    <property type="molecule type" value="Genomic_DNA"/>
</dbReference>
<dbReference type="eggNOG" id="ENOG50338SG">
    <property type="taxonomic scope" value="Bacteria"/>
</dbReference>